<evidence type="ECO:0000256" key="1">
    <source>
        <dbReference type="SAM" id="MobiDB-lite"/>
    </source>
</evidence>
<evidence type="ECO:0000313" key="2">
    <source>
        <dbReference type="Proteomes" id="UP000887540"/>
    </source>
</evidence>
<name>A0A914CGE9_9BILA</name>
<dbReference type="Proteomes" id="UP000887540">
    <property type="component" value="Unplaced"/>
</dbReference>
<sequence length="106" mass="12330">MAPKEDDLKSRVYKFYSDHQESGKQFTAKHFMDEGASKSTIYDILKRYEDNLPAERQPGSARIAKIFTPKKVEQLKKDFDHKDGFSQRPAAKKYGCSQQMISHMHM</sequence>
<proteinExistence type="predicted"/>
<keyword evidence="2" id="KW-1185">Reference proteome</keyword>
<evidence type="ECO:0000313" key="3">
    <source>
        <dbReference type="WBParaSite" id="ACRNAN_scaffold10169.g8580.t1"/>
    </source>
</evidence>
<dbReference type="AlphaFoldDB" id="A0A914CGE9"/>
<reference evidence="3" key="1">
    <citation type="submission" date="2022-11" db="UniProtKB">
        <authorList>
            <consortium name="WormBaseParasite"/>
        </authorList>
    </citation>
    <scope>IDENTIFICATION</scope>
</reference>
<protein>
    <submittedName>
        <fullName evidence="3">Mos1 transposase HTH domain-containing protein</fullName>
    </submittedName>
</protein>
<feature type="compositionally biased region" description="Polar residues" evidence="1">
    <location>
        <begin position="96"/>
        <end position="106"/>
    </location>
</feature>
<feature type="region of interest" description="Disordered" evidence="1">
    <location>
        <begin position="82"/>
        <end position="106"/>
    </location>
</feature>
<dbReference type="WBParaSite" id="ACRNAN_scaffold10169.g8580.t1">
    <property type="protein sequence ID" value="ACRNAN_scaffold10169.g8580.t1"/>
    <property type="gene ID" value="ACRNAN_scaffold10169.g8580"/>
</dbReference>
<accession>A0A914CGE9</accession>
<organism evidence="2 3">
    <name type="scientific">Acrobeloides nanus</name>
    <dbReference type="NCBI Taxonomy" id="290746"/>
    <lineage>
        <taxon>Eukaryota</taxon>
        <taxon>Metazoa</taxon>
        <taxon>Ecdysozoa</taxon>
        <taxon>Nematoda</taxon>
        <taxon>Chromadorea</taxon>
        <taxon>Rhabditida</taxon>
        <taxon>Tylenchina</taxon>
        <taxon>Cephalobomorpha</taxon>
        <taxon>Cephaloboidea</taxon>
        <taxon>Cephalobidae</taxon>
        <taxon>Acrobeloides</taxon>
    </lineage>
</organism>